<dbReference type="SUPFAM" id="SSF46626">
    <property type="entry name" value="Cytochrome c"/>
    <property type="match status" value="1"/>
</dbReference>
<evidence type="ECO:0000313" key="7">
    <source>
        <dbReference type="EMBL" id="NYG33115.1"/>
    </source>
</evidence>
<dbReference type="NCBIfam" id="TIGR04485">
    <property type="entry name" value="thiosulf_SoxX"/>
    <property type="match status" value="1"/>
</dbReference>
<keyword evidence="5" id="KW-0732">Signal</keyword>
<feature type="signal peptide" evidence="5">
    <location>
        <begin position="1"/>
        <end position="24"/>
    </location>
</feature>
<protein>
    <submittedName>
        <fullName evidence="7">Sulfur-oxidizing protein SoxX</fullName>
    </submittedName>
</protein>
<evidence type="ECO:0000259" key="6">
    <source>
        <dbReference type="PROSITE" id="PS51007"/>
    </source>
</evidence>
<feature type="domain" description="Cytochrome c" evidence="6">
    <location>
        <begin position="98"/>
        <end position="212"/>
    </location>
</feature>
<dbReference type="RefSeq" id="WP_179633919.1">
    <property type="nucleotide sequence ID" value="NZ_CAXYYM010000004.1"/>
</dbReference>
<dbReference type="GO" id="GO:0046872">
    <property type="term" value="F:metal ion binding"/>
    <property type="evidence" value="ECO:0007669"/>
    <property type="project" value="UniProtKB-KW"/>
</dbReference>
<dbReference type="InterPro" id="IPR036909">
    <property type="entry name" value="Cyt_c-like_dom_sf"/>
</dbReference>
<sequence length="217" mass="23424">MKTFKKMALAAVAVAVAGITVGCATGPTAEELDRDAVAVIRSAFRDEGLVKVDRLNQDFANEACSKAQGKDLPADVTRAIEAANLKTIKAPSDGQYLGDWKQGEAIAQSGRGLTYTDDARTVNGGNCYNCHQIDKKEISFGTIGPSLYNYGKLRGVTDPASPDSRPIVEYTWGKLWNARAYNACSHMPRVGHMGILNEAQIRHVMALLLDPKSPVNQ</sequence>
<keyword evidence="8" id="KW-1185">Reference proteome</keyword>
<keyword evidence="2 4" id="KW-0479">Metal-binding</keyword>
<evidence type="ECO:0000256" key="2">
    <source>
        <dbReference type="ARBA" id="ARBA00022723"/>
    </source>
</evidence>
<dbReference type="GO" id="GO:0009055">
    <property type="term" value="F:electron transfer activity"/>
    <property type="evidence" value="ECO:0007669"/>
    <property type="project" value="InterPro"/>
</dbReference>
<evidence type="ECO:0000256" key="3">
    <source>
        <dbReference type="ARBA" id="ARBA00023004"/>
    </source>
</evidence>
<keyword evidence="1 4" id="KW-0349">Heme</keyword>
<keyword evidence="3 4" id="KW-0408">Iron</keyword>
<proteinExistence type="predicted"/>
<feature type="chain" id="PRO_5031387699" evidence="5">
    <location>
        <begin position="25"/>
        <end position="217"/>
    </location>
</feature>
<organism evidence="7 8">
    <name type="scientific">Sphaerotilus montanus</name>
    <dbReference type="NCBI Taxonomy" id="522889"/>
    <lineage>
        <taxon>Bacteria</taxon>
        <taxon>Pseudomonadati</taxon>
        <taxon>Pseudomonadota</taxon>
        <taxon>Betaproteobacteria</taxon>
        <taxon>Burkholderiales</taxon>
        <taxon>Sphaerotilaceae</taxon>
        <taxon>Sphaerotilus</taxon>
    </lineage>
</organism>
<dbReference type="InterPro" id="IPR009056">
    <property type="entry name" value="Cyt_c-like_dom"/>
</dbReference>
<name>A0A7Y9QX61_9BURK</name>
<dbReference type="GO" id="GO:0020037">
    <property type="term" value="F:heme binding"/>
    <property type="evidence" value="ECO:0007669"/>
    <property type="project" value="InterPro"/>
</dbReference>
<evidence type="ECO:0000313" key="8">
    <source>
        <dbReference type="Proteomes" id="UP000518288"/>
    </source>
</evidence>
<dbReference type="InterPro" id="IPR030999">
    <property type="entry name" value="Thiosulf_SoxX"/>
</dbReference>
<comment type="caution">
    <text evidence="7">The sequence shown here is derived from an EMBL/GenBank/DDBJ whole genome shotgun (WGS) entry which is preliminary data.</text>
</comment>
<evidence type="ECO:0000256" key="1">
    <source>
        <dbReference type="ARBA" id="ARBA00022617"/>
    </source>
</evidence>
<reference evidence="7 8" key="1">
    <citation type="submission" date="2020-07" db="EMBL/GenBank/DDBJ databases">
        <title>Genomic Encyclopedia of Archaeal and Bacterial Type Strains, Phase II (KMG-II): from individual species to whole genera.</title>
        <authorList>
            <person name="Goeker M."/>
        </authorList>
    </citation>
    <scope>NUCLEOTIDE SEQUENCE [LARGE SCALE GENOMIC DNA]</scope>
    <source>
        <strain evidence="7 8">DSM 21226</strain>
    </source>
</reference>
<dbReference type="Proteomes" id="UP000518288">
    <property type="component" value="Unassembled WGS sequence"/>
</dbReference>
<dbReference type="PROSITE" id="PS51257">
    <property type="entry name" value="PROKAR_LIPOPROTEIN"/>
    <property type="match status" value="1"/>
</dbReference>
<evidence type="ECO:0000256" key="5">
    <source>
        <dbReference type="SAM" id="SignalP"/>
    </source>
</evidence>
<gene>
    <name evidence="7" type="ORF">BDD16_002101</name>
</gene>
<evidence type="ECO:0000256" key="4">
    <source>
        <dbReference type="PROSITE-ProRule" id="PRU00433"/>
    </source>
</evidence>
<accession>A0A7Y9QX61</accession>
<dbReference type="PROSITE" id="PS51007">
    <property type="entry name" value="CYTC"/>
    <property type="match status" value="1"/>
</dbReference>
<dbReference type="Gene3D" id="1.10.760.10">
    <property type="entry name" value="Cytochrome c-like domain"/>
    <property type="match status" value="1"/>
</dbReference>
<dbReference type="AlphaFoldDB" id="A0A7Y9QX61"/>
<dbReference type="EMBL" id="JACCFH010000001">
    <property type="protein sequence ID" value="NYG33115.1"/>
    <property type="molecule type" value="Genomic_DNA"/>
</dbReference>